<organism evidence="1 2">
    <name type="scientific">Caerostris extrusa</name>
    <name type="common">Bark spider</name>
    <name type="synonym">Caerostris bankana</name>
    <dbReference type="NCBI Taxonomy" id="172846"/>
    <lineage>
        <taxon>Eukaryota</taxon>
        <taxon>Metazoa</taxon>
        <taxon>Ecdysozoa</taxon>
        <taxon>Arthropoda</taxon>
        <taxon>Chelicerata</taxon>
        <taxon>Arachnida</taxon>
        <taxon>Araneae</taxon>
        <taxon>Araneomorphae</taxon>
        <taxon>Entelegynae</taxon>
        <taxon>Araneoidea</taxon>
        <taxon>Araneidae</taxon>
        <taxon>Caerostris</taxon>
    </lineage>
</organism>
<name>A0AAV4YC89_CAEEX</name>
<evidence type="ECO:0000313" key="2">
    <source>
        <dbReference type="Proteomes" id="UP001054945"/>
    </source>
</evidence>
<dbReference type="EMBL" id="BPLR01001655">
    <property type="protein sequence ID" value="GIZ03819.1"/>
    <property type="molecule type" value="Genomic_DNA"/>
</dbReference>
<gene>
    <name evidence="1" type="ORF">CEXT_752091</name>
</gene>
<dbReference type="AlphaFoldDB" id="A0AAV4YC89"/>
<evidence type="ECO:0000313" key="1">
    <source>
        <dbReference type="EMBL" id="GIZ03819.1"/>
    </source>
</evidence>
<accession>A0AAV4YC89</accession>
<proteinExistence type="predicted"/>
<protein>
    <submittedName>
        <fullName evidence="1">Uncharacterized protein</fullName>
    </submittedName>
</protein>
<dbReference type="Proteomes" id="UP001054945">
    <property type="component" value="Unassembled WGS sequence"/>
</dbReference>
<comment type="caution">
    <text evidence="1">The sequence shown here is derived from an EMBL/GenBank/DDBJ whole genome shotgun (WGS) entry which is preliminary data.</text>
</comment>
<reference evidence="1 2" key="1">
    <citation type="submission" date="2021-06" db="EMBL/GenBank/DDBJ databases">
        <title>Caerostris extrusa draft genome.</title>
        <authorList>
            <person name="Kono N."/>
            <person name="Arakawa K."/>
        </authorList>
    </citation>
    <scope>NUCLEOTIDE SEQUENCE [LARGE SCALE GENOMIC DNA]</scope>
</reference>
<sequence>MKWKEHFHSHGMNAFGKCFYSCVRKVISWKLFAKTGVKEQDGYVSSSLQDDLEMSDSDDEEMPEVKRVLINPRYLQLLKILLMSLKLRL</sequence>
<keyword evidence="2" id="KW-1185">Reference proteome</keyword>